<evidence type="ECO:0000313" key="1">
    <source>
        <dbReference type="EMBL" id="ARE27214.1"/>
    </source>
</evidence>
<reference evidence="1 2" key="1">
    <citation type="journal article" date="2017" name="BMC Genomics">
        <title>Comparative and functional genomics of the Lactococcus lactis taxon; insights into evolution and niche adaptation.</title>
        <authorList>
            <person name="Kelleher P."/>
            <person name="Bottacini F."/>
            <person name="Mahony J."/>
            <person name="Kilcawley K.N."/>
            <person name="van Sinderen D."/>
        </authorList>
    </citation>
    <scope>NUCLEOTIDE SEQUENCE [LARGE SCALE GENOMIC DNA]</scope>
    <source>
        <strain evidence="1 2">JM1</strain>
        <plasmid evidence="2">pmpjm1</plasmid>
    </source>
</reference>
<accession>A0A1V0PD75</accession>
<dbReference type="EMBL" id="CP016746">
    <property type="protein sequence ID" value="ARE27214.1"/>
    <property type="molecule type" value="Genomic_DNA"/>
</dbReference>
<keyword evidence="1" id="KW-0614">Plasmid</keyword>
<name>A0A1V0PD75_LACLC</name>
<dbReference type="Proteomes" id="UP000191806">
    <property type="component" value="Plasmid pJM1A"/>
</dbReference>
<geneLocation type="plasmid" evidence="2">
    <name>pmpjm1</name>
</geneLocation>
<protein>
    <submittedName>
        <fullName evidence="1">Uncharacterized protein</fullName>
    </submittedName>
</protein>
<dbReference type="RefSeq" id="WP_063280592.1">
    <property type="nucleotide sequence ID" value="NZ_CP016746.2"/>
</dbReference>
<dbReference type="AlphaFoldDB" id="A0A1V0PD75"/>
<gene>
    <name evidence="1" type="ORF">LLJM1_04350</name>
</gene>
<evidence type="ECO:0000313" key="2">
    <source>
        <dbReference type="Proteomes" id="UP000191806"/>
    </source>
</evidence>
<organism evidence="1 2">
    <name type="scientific">Lactococcus lactis subsp. cremoris</name>
    <name type="common">Streptococcus cremoris</name>
    <dbReference type="NCBI Taxonomy" id="1359"/>
    <lineage>
        <taxon>Bacteria</taxon>
        <taxon>Bacillati</taxon>
        <taxon>Bacillota</taxon>
        <taxon>Bacilli</taxon>
        <taxon>Lactobacillales</taxon>
        <taxon>Streptococcaceae</taxon>
        <taxon>Lactococcus</taxon>
    </lineage>
</organism>
<sequence>MQNNMRYFQIIQKTDYDEKNEQLTLIPQFKLVTIIKARNRREAFNKYLKSLKKTTYIEYQINKSKLEAKRIHYPVKNSNELIFVKKLE</sequence>
<proteinExistence type="predicted"/>